<dbReference type="GO" id="GO:0008276">
    <property type="term" value="F:protein methyltransferase activity"/>
    <property type="evidence" value="ECO:0007669"/>
    <property type="project" value="TreeGrafter"/>
</dbReference>
<gene>
    <name evidence="8" type="ORF">PPL_10451</name>
</gene>
<dbReference type="EMBL" id="ADBJ01000050">
    <property type="protein sequence ID" value="EFA75879.1"/>
    <property type="molecule type" value="Genomic_DNA"/>
</dbReference>
<dbReference type="PANTHER" id="PTHR45875">
    <property type="entry name" value="METHYLTRANSFERASE N6AMT1"/>
    <property type="match status" value="1"/>
</dbReference>
<evidence type="ECO:0000256" key="6">
    <source>
        <dbReference type="ARBA" id="ARBA00023242"/>
    </source>
</evidence>
<keyword evidence="9" id="KW-1185">Reference proteome</keyword>
<organism evidence="8 9">
    <name type="scientific">Heterostelium pallidum (strain ATCC 26659 / Pp 5 / PN500)</name>
    <name type="common">Cellular slime mold</name>
    <name type="synonym">Polysphondylium pallidum</name>
    <dbReference type="NCBI Taxonomy" id="670386"/>
    <lineage>
        <taxon>Eukaryota</taxon>
        <taxon>Amoebozoa</taxon>
        <taxon>Evosea</taxon>
        <taxon>Eumycetozoa</taxon>
        <taxon>Dictyostelia</taxon>
        <taxon>Acytosteliales</taxon>
        <taxon>Acytosteliaceae</taxon>
        <taxon>Heterostelium</taxon>
    </lineage>
</organism>
<sequence>MLYSICQSSSSSIEYDSSFKLNSKINGTQGFSSEQGTNGVTAPISHDKSSDRDFKKKKMLFKHLGNINFNCQSSSSSSSSSSKINGTQGFSGEQGSNGVAAPIRRRMSGNSNDLPNEPNMSHLGSKDYQNVYEPAQDSFLFIDALKKDVEYLKGLRPLVAVEIGSGSGFVISYLSMLLNNDGYFLSTDINPIAAMTSTRTATHNNVRLDVVNTSFLSGIDRLLGNVDVLLFNPPYVPTPSEEIEQGGIAASWAGGIDGREVIDKLLPQISNILSEKGCFYIVLVEENKPAEVVAIMKKYNFKHKVVGYRQAFNEKLYIVKFYRS</sequence>
<evidence type="ECO:0000256" key="2">
    <source>
        <dbReference type="ARBA" id="ARBA00006149"/>
    </source>
</evidence>
<dbReference type="PROSITE" id="PS00092">
    <property type="entry name" value="N6_MTASE"/>
    <property type="match status" value="1"/>
</dbReference>
<dbReference type="Gene3D" id="3.40.50.150">
    <property type="entry name" value="Vaccinia Virus protein VP39"/>
    <property type="match status" value="1"/>
</dbReference>
<dbReference type="PANTHER" id="PTHR45875:SF1">
    <property type="entry name" value="METHYLTRANSFERASE N6AMT1"/>
    <property type="match status" value="1"/>
</dbReference>
<keyword evidence="6" id="KW-0539">Nucleus</keyword>
<evidence type="ECO:0000313" key="9">
    <source>
        <dbReference type="Proteomes" id="UP000001396"/>
    </source>
</evidence>
<feature type="compositionally biased region" description="Polar residues" evidence="7">
    <location>
        <begin position="29"/>
        <end position="40"/>
    </location>
</feature>
<comment type="subcellular location">
    <subcellularLocation>
        <location evidence="1">Nucleus</location>
    </subcellularLocation>
</comment>
<dbReference type="GO" id="GO:0008757">
    <property type="term" value="F:S-adenosylmethionine-dependent methyltransferase activity"/>
    <property type="evidence" value="ECO:0007669"/>
    <property type="project" value="TreeGrafter"/>
</dbReference>
<dbReference type="GO" id="GO:0032259">
    <property type="term" value="P:methylation"/>
    <property type="evidence" value="ECO:0007669"/>
    <property type="project" value="UniProtKB-KW"/>
</dbReference>
<evidence type="ECO:0008006" key="10">
    <source>
        <dbReference type="Google" id="ProtNLM"/>
    </source>
</evidence>
<name>D3BR47_HETP5</name>
<dbReference type="FunFam" id="3.40.50.150:FF:000077">
    <property type="entry name" value="HemK methyltransferase family member 2"/>
    <property type="match status" value="1"/>
</dbReference>
<evidence type="ECO:0000256" key="1">
    <source>
        <dbReference type="ARBA" id="ARBA00004123"/>
    </source>
</evidence>
<dbReference type="InterPro" id="IPR002052">
    <property type="entry name" value="DNA_methylase_N6_adenine_CS"/>
</dbReference>
<dbReference type="GeneID" id="31365920"/>
<dbReference type="STRING" id="670386.D3BR47"/>
<feature type="region of interest" description="Disordered" evidence="7">
    <location>
        <begin position="29"/>
        <end position="52"/>
    </location>
</feature>
<comment type="similarity">
    <text evidence="2">Belongs to the eukaryotic/archaeal PrmC-related family.</text>
</comment>
<protein>
    <recommendedName>
        <fullName evidence="10">Methyltransferase small domain-containing protein</fullName>
    </recommendedName>
</protein>
<dbReference type="GO" id="GO:0035657">
    <property type="term" value="C:eRF1 methyltransferase complex"/>
    <property type="evidence" value="ECO:0007669"/>
    <property type="project" value="TreeGrafter"/>
</dbReference>
<dbReference type="SUPFAM" id="SSF53335">
    <property type="entry name" value="S-adenosyl-L-methionine-dependent methyltransferases"/>
    <property type="match status" value="1"/>
</dbReference>
<dbReference type="AlphaFoldDB" id="D3BR47"/>
<evidence type="ECO:0000256" key="5">
    <source>
        <dbReference type="ARBA" id="ARBA00022691"/>
    </source>
</evidence>
<reference evidence="8 9" key="1">
    <citation type="journal article" date="2011" name="Genome Res.">
        <title>Phylogeny-wide analysis of social amoeba genomes highlights ancient origins for complex intercellular communication.</title>
        <authorList>
            <person name="Heidel A.J."/>
            <person name="Lawal H.M."/>
            <person name="Felder M."/>
            <person name="Schilde C."/>
            <person name="Helps N.R."/>
            <person name="Tunggal B."/>
            <person name="Rivero F."/>
            <person name="John U."/>
            <person name="Schleicher M."/>
            <person name="Eichinger L."/>
            <person name="Platzer M."/>
            <person name="Noegel A.A."/>
            <person name="Schaap P."/>
            <person name="Gloeckner G."/>
        </authorList>
    </citation>
    <scope>NUCLEOTIDE SEQUENCE [LARGE SCALE GENOMIC DNA]</scope>
    <source>
        <strain evidence="9">ATCC 26659 / Pp 5 / PN500</strain>
    </source>
</reference>
<dbReference type="InterPro" id="IPR052190">
    <property type="entry name" value="Euk-Arch_PrmC-MTase"/>
</dbReference>
<dbReference type="Proteomes" id="UP000001396">
    <property type="component" value="Unassembled WGS sequence"/>
</dbReference>
<feature type="compositionally biased region" description="Polar residues" evidence="7">
    <location>
        <begin position="83"/>
        <end position="97"/>
    </location>
</feature>
<dbReference type="GO" id="GO:0003676">
    <property type="term" value="F:nucleic acid binding"/>
    <property type="evidence" value="ECO:0007669"/>
    <property type="project" value="InterPro"/>
</dbReference>
<keyword evidence="4" id="KW-0808">Transferase</keyword>
<dbReference type="InterPro" id="IPR004557">
    <property type="entry name" value="PrmC-related"/>
</dbReference>
<dbReference type="InterPro" id="IPR029063">
    <property type="entry name" value="SAM-dependent_MTases_sf"/>
</dbReference>
<evidence type="ECO:0000256" key="3">
    <source>
        <dbReference type="ARBA" id="ARBA00022603"/>
    </source>
</evidence>
<evidence type="ECO:0000313" key="8">
    <source>
        <dbReference type="EMBL" id="EFA75879.1"/>
    </source>
</evidence>
<evidence type="ECO:0000256" key="4">
    <source>
        <dbReference type="ARBA" id="ARBA00022679"/>
    </source>
</evidence>
<feature type="compositionally biased region" description="Low complexity" evidence="7">
    <location>
        <begin position="73"/>
        <end position="82"/>
    </location>
</feature>
<dbReference type="CDD" id="cd02440">
    <property type="entry name" value="AdoMet_MTases"/>
    <property type="match status" value="1"/>
</dbReference>
<dbReference type="NCBIfam" id="TIGR00537">
    <property type="entry name" value="hemK_rel_arch"/>
    <property type="match status" value="1"/>
</dbReference>
<dbReference type="RefSeq" id="XP_020428013.1">
    <property type="nucleotide sequence ID" value="XM_020581226.1"/>
</dbReference>
<evidence type="ECO:0000256" key="7">
    <source>
        <dbReference type="SAM" id="MobiDB-lite"/>
    </source>
</evidence>
<comment type="caution">
    <text evidence="8">The sequence shown here is derived from an EMBL/GenBank/DDBJ whole genome shotgun (WGS) entry which is preliminary data.</text>
</comment>
<accession>D3BR47</accession>
<feature type="region of interest" description="Disordered" evidence="7">
    <location>
        <begin position="72"/>
        <end position="125"/>
    </location>
</feature>
<keyword evidence="3" id="KW-0489">Methyltransferase</keyword>
<proteinExistence type="inferred from homology"/>
<dbReference type="OMA" id="DVNRNAC"/>
<dbReference type="FunCoup" id="D3BR47">
    <property type="interactions" value="49"/>
</dbReference>
<dbReference type="InParanoid" id="D3BR47"/>
<dbReference type="GO" id="GO:0005634">
    <property type="term" value="C:nucleus"/>
    <property type="evidence" value="ECO:0007669"/>
    <property type="project" value="UniProtKB-SubCell"/>
</dbReference>
<keyword evidence="5" id="KW-0949">S-adenosyl-L-methionine</keyword>